<dbReference type="InterPro" id="IPR008928">
    <property type="entry name" value="6-hairpin_glycosidase_sf"/>
</dbReference>
<dbReference type="InterPro" id="IPR012878">
    <property type="entry name" value="Beta-AFase-like_GH127_cat"/>
</dbReference>
<evidence type="ECO:0008006" key="5">
    <source>
        <dbReference type="Google" id="ProtNLM"/>
    </source>
</evidence>
<evidence type="ECO:0000313" key="3">
    <source>
        <dbReference type="EMBL" id="GLV53399.1"/>
    </source>
</evidence>
<dbReference type="Proteomes" id="UP001344906">
    <property type="component" value="Unassembled WGS sequence"/>
</dbReference>
<sequence length="636" mass="71762">MNSSNVSFQEPAKSFFHMLPTGAIRPAGWLYEQLQLQAQGLTGHLDEIWPDVGPNSEWLGGTGEGWERGPYYCDGLIPLAYLLQDERLIKKAQQWVEHALNSQGEDGQFGPRSNQDWWPRMVMLKALIQYYEATQDPRIPDFMTRYFRYQLAHLTQQPLRDWAIQRGYDNVLCVYWLYAQTHEPFLLELVALLEKQTLSWADYFENFAYKERQPTGDNNRLTHVVNVAMGLKAFAFHAMRDRNNRHQHLQAAKEAIATLMRYHGQVQGAFSGDEHLAGTDPTQGVELCAIVEFMFSLEQLICMFGAGQFADQLESLAYNALPTTITADMRAHQYDQQPNQVTCTIAKRNWTLNGDDSNIFGLAPHFGCCTANMHQGWPKLVQSLWMGTDGDGLAAIAYAPCTLQTRLANGTEVTLEETTSYPFEETVRFSLQLSQSATFPMRLRIPGWCKNASVTINGQQIGIVGQEAEQGFISLQRTWQSGDRVELHLPMEVREIPRPRDAIGVALGPLVFALRIGEEWTRLPDTPGFGDWEVRPMTTWNYGLSTPTDQSPADLYRVERGPLTMPPFGHEQTAVRIRTSGYKLPEWSLVQNSAGPVPSDARLPADSTPEAIMLIPYGCARLRIAEFPHVKSTAQA</sequence>
<dbReference type="PANTHER" id="PTHR31151:SF0">
    <property type="entry name" value="PROLINE-TRNA LIGASE (DUF1680)"/>
    <property type="match status" value="1"/>
</dbReference>
<feature type="domain" description="Non-reducing end beta-L-arabinofuranosidase-like GH127 catalytic" evidence="1">
    <location>
        <begin position="97"/>
        <end position="380"/>
    </location>
</feature>
<dbReference type="Pfam" id="PF20736">
    <property type="entry name" value="Glyco_hydro127M"/>
    <property type="match status" value="1"/>
</dbReference>
<comment type="caution">
    <text evidence="3">The sequence shown here is derived from an EMBL/GenBank/DDBJ whole genome shotgun (WGS) entry which is preliminary data.</text>
</comment>
<evidence type="ECO:0000259" key="2">
    <source>
        <dbReference type="Pfam" id="PF20736"/>
    </source>
</evidence>
<dbReference type="SUPFAM" id="SSF48208">
    <property type="entry name" value="Six-hairpin glycosidases"/>
    <property type="match status" value="1"/>
</dbReference>
<evidence type="ECO:0000313" key="4">
    <source>
        <dbReference type="Proteomes" id="UP001344906"/>
    </source>
</evidence>
<dbReference type="InterPro" id="IPR049046">
    <property type="entry name" value="Beta-AFase-like_GH127_middle"/>
</dbReference>
<organism evidence="3 4">
    <name type="scientific">Dictyobacter halimunensis</name>
    <dbReference type="NCBI Taxonomy" id="3026934"/>
    <lineage>
        <taxon>Bacteria</taxon>
        <taxon>Bacillati</taxon>
        <taxon>Chloroflexota</taxon>
        <taxon>Ktedonobacteria</taxon>
        <taxon>Ktedonobacterales</taxon>
        <taxon>Dictyobacteraceae</taxon>
        <taxon>Dictyobacter</taxon>
    </lineage>
</organism>
<reference evidence="3 4" key="1">
    <citation type="submission" date="2023-02" db="EMBL/GenBank/DDBJ databases">
        <title>Dictyobacter halimunensis sp. nov., a new member of the class Ktedonobacteria from forest soil in a geothermal area.</title>
        <authorList>
            <person name="Rachmania M.K."/>
            <person name="Ningsih F."/>
            <person name="Sakai Y."/>
            <person name="Yabe S."/>
            <person name="Yokota A."/>
            <person name="Sjamsuridzal W."/>
        </authorList>
    </citation>
    <scope>NUCLEOTIDE SEQUENCE [LARGE SCALE GENOMIC DNA]</scope>
    <source>
        <strain evidence="3 4">S3.2.2.5</strain>
    </source>
</reference>
<accession>A0ABQ6FJP0</accession>
<feature type="domain" description="Non-reducing end beta-L-arabinofuranosidase-like GH127 middle" evidence="2">
    <location>
        <begin position="397"/>
        <end position="491"/>
    </location>
</feature>
<proteinExistence type="predicted"/>
<evidence type="ECO:0000259" key="1">
    <source>
        <dbReference type="Pfam" id="PF07944"/>
    </source>
</evidence>
<protein>
    <recommendedName>
        <fullName evidence="5">DUF1680 family protein</fullName>
    </recommendedName>
</protein>
<keyword evidence="4" id="KW-1185">Reference proteome</keyword>
<name>A0ABQ6FJP0_9CHLR</name>
<dbReference type="PANTHER" id="PTHR31151">
    <property type="entry name" value="PROLINE-TRNA LIGASE (DUF1680)"/>
    <property type="match status" value="1"/>
</dbReference>
<dbReference type="EMBL" id="BSRI01000001">
    <property type="protein sequence ID" value="GLV53399.1"/>
    <property type="molecule type" value="Genomic_DNA"/>
</dbReference>
<dbReference type="Pfam" id="PF07944">
    <property type="entry name" value="Beta-AFase-like_GH127_cat"/>
    <property type="match status" value="1"/>
</dbReference>
<gene>
    <name evidence="3" type="ORF">KDH_02540</name>
</gene>